<dbReference type="PANTHER" id="PTHR46594">
    <property type="entry name" value="P-TYPE CATION-TRANSPORTING ATPASE"/>
    <property type="match status" value="1"/>
</dbReference>
<evidence type="ECO:0000256" key="7">
    <source>
        <dbReference type="RuleBase" id="RU362081"/>
    </source>
</evidence>
<dbReference type="Gene3D" id="3.40.50.1000">
    <property type="entry name" value="HAD superfamily/HAD-like"/>
    <property type="match status" value="1"/>
</dbReference>
<dbReference type="SFLD" id="SFLDF00027">
    <property type="entry name" value="p-type_atpase"/>
    <property type="match status" value="1"/>
</dbReference>
<organism evidence="11 12">
    <name type="scientific">Colletotrichum kahawae</name>
    <name type="common">Coffee berry disease fungus</name>
    <dbReference type="NCBI Taxonomy" id="34407"/>
    <lineage>
        <taxon>Eukaryota</taxon>
        <taxon>Fungi</taxon>
        <taxon>Dikarya</taxon>
        <taxon>Ascomycota</taxon>
        <taxon>Pezizomycotina</taxon>
        <taxon>Sordariomycetes</taxon>
        <taxon>Hypocreomycetidae</taxon>
        <taxon>Glomerellales</taxon>
        <taxon>Glomerellaceae</taxon>
        <taxon>Colletotrichum</taxon>
        <taxon>Colletotrichum gloeosporioides species complex</taxon>
    </lineage>
</organism>
<dbReference type="GO" id="GO:0005524">
    <property type="term" value="F:ATP binding"/>
    <property type="evidence" value="ECO:0007669"/>
    <property type="project" value="UniProtKB-UniRule"/>
</dbReference>
<dbReference type="PANTHER" id="PTHR46594:SF4">
    <property type="entry name" value="P-TYPE CATION-TRANSPORTING ATPASE"/>
    <property type="match status" value="1"/>
</dbReference>
<keyword evidence="7" id="KW-0067">ATP-binding</keyword>
<dbReference type="PRINTS" id="PR00119">
    <property type="entry name" value="CATATPASE"/>
</dbReference>
<evidence type="ECO:0000256" key="8">
    <source>
        <dbReference type="SAM" id="Coils"/>
    </source>
</evidence>
<feature type="compositionally biased region" description="Polar residues" evidence="9">
    <location>
        <begin position="448"/>
        <end position="460"/>
    </location>
</feature>
<evidence type="ECO:0000313" key="11">
    <source>
        <dbReference type="EMBL" id="KAK2729974.1"/>
    </source>
</evidence>
<dbReference type="Pfam" id="PF00122">
    <property type="entry name" value="E1-E2_ATPase"/>
    <property type="match status" value="1"/>
</dbReference>
<evidence type="ECO:0000256" key="5">
    <source>
        <dbReference type="ARBA" id="ARBA00022989"/>
    </source>
</evidence>
<dbReference type="Gene3D" id="2.70.150.10">
    <property type="entry name" value="Calcium-transporting ATPase, cytoplasmic transduction domain A"/>
    <property type="match status" value="1"/>
</dbReference>
<dbReference type="Gene3D" id="3.30.70.100">
    <property type="match status" value="1"/>
</dbReference>
<evidence type="ECO:0000313" key="12">
    <source>
        <dbReference type="Proteomes" id="UP001281614"/>
    </source>
</evidence>
<comment type="caution">
    <text evidence="11">The sequence shown here is derived from an EMBL/GenBank/DDBJ whole genome shotgun (WGS) entry which is preliminary data.</text>
</comment>
<dbReference type="Gene3D" id="3.40.1110.10">
    <property type="entry name" value="Calcium-transporting ATPase, cytoplasmic domain N"/>
    <property type="match status" value="1"/>
</dbReference>
<dbReference type="InterPro" id="IPR027256">
    <property type="entry name" value="P-typ_ATPase_IB"/>
</dbReference>
<dbReference type="GO" id="GO:0016887">
    <property type="term" value="F:ATP hydrolysis activity"/>
    <property type="evidence" value="ECO:0007669"/>
    <property type="project" value="InterPro"/>
</dbReference>
<comment type="subcellular location">
    <subcellularLocation>
        <location evidence="1 7">Membrane</location>
    </subcellularLocation>
</comment>
<evidence type="ECO:0000256" key="9">
    <source>
        <dbReference type="SAM" id="MobiDB-lite"/>
    </source>
</evidence>
<keyword evidence="4" id="KW-1278">Translocase</keyword>
<reference evidence="11" key="1">
    <citation type="submission" date="2023-02" db="EMBL/GenBank/DDBJ databases">
        <title>Colletotrichum kahawae CIFC_Que2 genome sequencing and assembly.</title>
        <authorList>
            <person name="Baroncelli R."/>
        </authorList>
    </citation>
    <scope>NUCLEOTIDE SEQUENCE</scope>
    <source>
        <strain evidence="11">CIFC_Que2</strain>
    </source>
</reference>
<dbReference type="InterPro" id="IPR036412">
    <property type="entry name" value="HAD-like_sf"/>
</dbReference>
<dbReference type="InterPro" id="IPR059000">
    <property type="entry name" value="ATPase_P-type_domA"/>
</dbReference>
<dbReference type="SUPFAM" id="SSF56784">
    <property type="entry name" value="HAD-like"/>
    <property type="match status" value="1"/>
</dbReference>
<dbReference type="NCBIfam" id="TIGR01511">
    <property type="entry name" value="ATPase-IB1_Cu"/>
    <property type="match status" value="1"/>
</dbReference>
<dbReference type="GO" id="GO:0016020">
    <property type="term" value="C:membrane"/>
    <property type="evidence" value="ECO:0007669"/>
    <property type="project" value="UniProtKB-SubCell"/>
</dbReference>
<keyword evidence="2 7" id="KW-0812">Transmembrane</keyword>
<keyword evidence="5 7" id="KW-1133">Transmembrane helix</keyword>
<dbReference type="InterPro" id="IPR056236">
    <property type="entry name" value="HMA_PCA1"/>
</dbReference>
<feature type="transmembrane region" description="Helical" evidence="7">
    <location>
        <begin position="1115"/>
        <end position="1141"/>
    </location>
</feature>
<dbReference type="SUPFAM" id="SSF81665">
    <property type="entry name" value="Calcium ATPase, transmembrane domain M"/>
    <property type="match status" value="1"/>
</dbReference>
<feature type="transmembrane region" description="Helical" evidence="7">
    <location>
        <begin position="1448"/>
        <end position="1468"/>
    </location>
</feature>
<dbReference type="SUPFAM" id="SSF81653">
    <property type="entry name" value="Calcium ATPase, transduction domain A"/>
    <property type="match status" value="1"/>
</dbReference>
<dbReference type="InterPro" id="IPR017969">
    <property type="entry name" value="Heavy-metal-associated_CS"/>
</dbReference>
<evidence type="ECO:0000256" key="6">
    <source>
        <dbReference type="ARBA" id="ARBA00023136"/>
    </source>
</evidence>
<dbReference type="CDD" id="cd00371">
    <property type="entry name" value="HMA"/>
    <property type="match status" value="1"/>
</dbReference>
<dbReference type="PROSITE" id="PS50846">
    <property type="entry name" value="HMA_2"/>
    <property type="match status" value="1"/>
</dbReference>
<feature type="domain" description="HMA" evidence="10">
    <location>
        <begin position="671"/>
        <end position="738"/>
    </location>
</feature>
<feature type="region of interest" description="Disordered" evidence="9">
    <location>
        <begin position="44"/>
        <end position="81"/>
    </location>
</feature>
<dbReference type="Pfam" id="PF00403">
    <property type="entry name" value="HMA"/>
    <property type="match status" value="1"/>
</dbReference>
<dbReference type="InterPro" id="IPR001757">
    <property type="entry name" value="P_typ_ATPase"/>
</dbReference>
<dbReference type="Pfam" id="PF24534">
    <property type="entry name" value="HMA_PCA1"/>
    <property type="match status" value="1"/>
</dbReference>
<dbReference type="GO" id="GO:0046872">
    <property type="term" value="F:metal ion binding"/>
    <property type="evidence" value="ECO:0007669"/>
    <property type="project" value="UniProtKB-KW"/>
</dbReference>
<keyword evidence="6 7" id="KW-0472">Membrane</keyword>
<feature type="region of interest" description="Disordered" evidence="9">
    <location>
        <begin position="347"/>
        <end position="370"/>
    </location>
</feature>
<evidence type="ECO:0000256" key="1">
    <source>
        <dbReference type="ARBA" id="ARBA00004370"/>
    </source>
</evidence>
<dbReference type="SFLD" id="SFLDG00002">
    <property type="entry name" value="C1.7:_P-type_atpase_like"/>
    <property type="match status" value="1"/>
</dbReference>
<dbReference type="InterPro" id="IPR006121">
    <property type="entry name" value="HMA_dom"/>
</dbReference>
<dbReference type="Proteomes" id="UP001281614">
    <property type="component" value="Unassembled WGS sequence"/>
</dbReference>
<evidence type="ECO:0000256" key="3">
    <source>
        <dbReference type="ARBA" id="ARBA00022723"/>
    </source>
</evidence>
<feature type="compositionally biased region" description="Basic residues" evidence="9">
    <location>
        <begin position="604"/>
        <end position="619"/>
    </location>
</feature>
<accession>A0AAE0CYG1</accession>
<keyword evidence="3 7" id="KW-0479">Metal-binding</keyword>
<feature type="region of interest" description="Disordered" evidence="9">
    <location>
        <begin position="180"/>
        <end position="246"/>
    </location>
</feature>
<dbReference type="PROSITE" id="PS01047">
    <property type="entry name" value="HMA_1"/>
    <property type="match status" value="1"/>
</dbReference>
<dbReference type="Pfam" id="PF00702">
    <property type="entry name" value="Hydrolase"/>
    <property type="match status" value="1"/>
</dbReference>
<dbReference type="InterPro" id="IPR044492">
    <property type="entry name" value="P_typ_ATPase_HD_dom"/>
</dbReference>
<dbReference type="InterPro" id="IPR023214">
    <property type="entry name" value="HAD_sf"/>
</dbReference>
<feature type="transmembrane region" description="Helical" evidence="7">
    <location>
        <begin position="1073"/>
        <end position="1095"/>
    </location>
</feature>
<feature type="compositionally biased region" description="Polar residues" evidence="9">
    <location>
        <begin position="216"/>
        <end position="225"/>
    </location>
</feature>
<evidence type="ECO:0000256" key="4">
    <source>
        <dbReference type="ARBA" id="ARBA00022967"/>
    </source>
</evidence>
<evidence type="ECO:0000259" key="10">
    <source>
        <dbReference type="PROSITE" id="PS50846"/>
    </source>
</evidence>
<keyword evidence="8" id="KW-0175">Coiled coil</keyword>
<dbReference type="EMBL" id="VYYT01000732">
    <property type="protein sequence ID" value="KAK2729974.1"/>
    <property type="molecule type" value="Genomic_DNA"/>
</dbReference>
<feature type="region of interest" description="Disordered" evidence="9">
    <location>
        <begin position="438"/>
        <end position="482"/>
    </location>
</feature>
<keyword evidence="12" id="KW-1185">Reference proteome</keyword>
<dbReference type="SFLD" id="SFLDS00003">
    <property type="entry name" value="Haloacid_Dehalogenase"/>
    <property type="match status" value="1"/>
</dbReference>
<keyword evidence="7" id="KW-0547">Nucleotide-binding</keyword>
<proteinExistence type="inferred from homology"/>
<sequence length="1476" mass="159038">MKGLSGILADAYTTWLSPLTHCCTPLSTCLDEKPRQNTFDISEKLPSTVTRDQPVPMPPPFAGTMQKPAGPRSQPVKSKGVKRGFASLRERFSVRKRFRSDSSPSRRLQISGPTDFRHLHSESFQFPQYTTLQTVGHTMPSRPKRLSRTRPASFRPLELSIYVPKRELSPMLPHFEMLTPPPPARVQPNPDDDVFGPSHEPSYSSMSFHLPRKISMSPSTLTMSPGDTPPKIPPKSRARSQTSSSVERMKERIAGAMLEVDKLQREIDLVMERQSIYVSSRPSTAHSMALTTHDMDPIPTVPALPPAAPSFAERLNPGVDRPHTAPPRPPMHIPHRGMAFADASAAFITPPPSRGREARPPPPPLPLVLRPPLRKKKSFSRVSSWLFPGGAAEQHHRNISHDSITNLPRPVKGREGFYQCVNAPRDGRTSFDTASTVSTWESEDGGQTVPTTWSPGSTPATRAEEHPPLERVTTFGKEKDTTAPRRGSVEKCILAAAAVECEKACDDDAAHDAAADHKHAHDKDGHHQGSACSTHLSKAFEQYSAYLESARCICRSILDRGLPTTCCSEQQTVAVAAAAAPVSAATSIKKRREKTEAHTTAHAHGQHKHHHHHGIKRRGKKLAHDHDMEIKPVRDDQSDCCSGHDVHLPSDNKEQHHQFDGGDVERDAGLEHVALIVDGMTCSGCGNKLERTLKAAPGVSGVRVNFVMGNAEFGFDSSFGKAEDVIRSAERATGFHCTRMSSDDQALDILASGSSAKALADLAILGVSDVNIIDKKMVRVTYDPAVIGARTLFEKIAPLSDGLAPPRDDPSVASGRKRMYDQMIKTAAAAVLTIPVAVFAFGEESLEEHVSKQARSITSLVLATLVQLIAVPEFYKPAISALIYSRTIEMDMLVVISITAAYVYSVVGFGLRQANPKADVKEFFETSTLLITLVLLGRLVAAYARIRAVAAVSLRSLQASSAVIVEDGKDVEIDARLLQYGDKFKVLPHSTVPTDGLVIGGSSEIDESMLTGESVPVFKKQRDTVIAGTINGSGTLTAQLTRLPGKNTVTDIAELVEEAANSKPKIQDIADRIAGWFVPVVASIAVIVTIVWVVIGLKIRKNPAGKAVSDAVTYAVAVLAVSCPCALGLAVPMVLVVAGGIAAKGGVIIKSAECTERARKVTDVVFDKTGTITEGDLDVQEEEFFVSDHDEARAITKALVAGNKHPVSVAIANYLAQRATPEIQLTDPQVIPGAGVEASFNDSKVCAGNPAWAKVDSLASVKHLQDAGMTLLVVTRDSGLIAIFGLRTRLRNEAVRVVNQLSRRGIDVHLVSGDQTRAVESVAMQVGIPNVAAQRTPAQKRDYVASLMSEGRLVMFVGDGTNDAVAVTQADVGVQLGSAASASDVTRGAADVVLLAGLEGIPFLLDVSRSSFTRMIFNFVWSAVYNVLAILLAAGVLEHYNVTIPPAYAGLGEIVSVLPVIAAAMTMMRRKVRTEA</sequence>
<dbReference type="GO" id="GO:0030003">
    <property type="term" value="P:intracellular monoatomic cation homeostasis"/>
    <property type="evidence" value="ECO:0007669"/>
    <property type="project" value="UniProtKB-ARBA"/>
</dbReference>
<evidence type="ECO:0000256" key="2">
    <source>
        <dbReference type="ARBA" id="ARBA00022692"/>
    </source>
</evidence>
<feature type="transmembrane region" description="Helical" evidence="7">
    <location>
        <begin position="892"/>
        <end position="911"/>
    </location>
</feature>
<dbReference type="SUPFAM" id="SSF55008">
    <property type="entry name" value="HMA, heavy metal-associated domain"/>
    <property type="match status" value="1"/>
</dbReference>
<dbReference type="InterPro" id="IPR008250">
    <property type="entry name" value="ATPase_P-typ_transduc_dom_A_sf"/>
</dbReference>
<comment type="similarity">
    <text evidence="7">Belongs to the cation transport ATPase (P-type) (TC 3.A.3) family. Type IB subfamily.</text>
</comment>
<dbReference type="GO" id="GO:0019829">
    <property type="term" value="F:ATPase-coupled monoatomic cation transmembrane transporter activity"/>
    <property type="evidence" value="ECO:0007669"/>
    <property type="project" value="InterPro"/>
</dbReference>
<feature type="transmembrane region" description="Helical" evidence="7">
    <location>
        <begin position="1415"/>
        <end position="1436"/>
    </location>
</feature>
<dbReference type="NCBIfam" id="TIGR01525">
    <property type="entry name" value="ATPase-IB_hvy"/>
    <property type="match status" value="1"/>
</dbReference>
<dbReference type="InterPro" id="IPR023299">
    <property type="entry name" value="ATPase_P-typ_cyto_dom_N"/>
</dbReference>
<feature type="region of interest" description="Disordered" evidence="9">
    <location>
        <begin position="592"/>
        <end position="619"/>
    </location>
</feature>
<dbReference type="NCBIfam" id="TIGR01494">
    <property type="entry name" value="ATPase_P-type"/>
    <property type="match status" value="1"/>
</dbReference>
<feature type="coiled-coil region" evidence="8">
    <location>
        <begin position="246"/>
        <end position="273"/>
    </location>
</feature>
<gene>
    <name evidence="11" type="ORF">CKAH01_09883</name>
</gene>
<dbReference type="FunFam" id="2.70.150.10:FF:000002">
    <property type="entry name" value="Copper-transporting ATPase 1, putative"/>
    <property type="match status" value="1"/>
</dbReference>
<dbReference type="InterPro" id="IPR018303">
    <property type="entry name" value="ATPase_P-typ_P_site"/>
</dbReference>
<dbReference type="InterPro" id="IPR023298">
    <property type="entry name" value="ATPase_P-typ_TM_dom_sf"/>
</dbReference>
<dbReference type="PROSITE" id="PS00154">
    <property type="entry name" value="ATPASE_E1_E2"/>
    <property type="match status" value="1"/>
</dbReference>
<name>A0AAE0CYG1_COLKA</name>
<protein>
    <submittedName>
        <fullName evidence="11">Cation transport atpase</fullName>
    </submittedName>
</protein>
<dbReference type="InterPro" id="IPR036163">
    <property type="entry name" value="HMA_dom_sf"/>
</dbReference>